<feature type="compositionally biased region" description="Polar residues" evidence="2">
    <location>
        <begin position="200"/>
        <end position="216"/>
    </location>
</feature>
<evidence type="ECO:0000313" key="4">
    <source>
        <dbReference type="EMBL" id="CDP07235.1"/>
    </source>
</evidence>
<dbReference type="Gramene" id="CDP07235">
    <property type="protein sequence ID" value="CDP07235"/>
    <property type="gene ID" value="GSCOC_T00024440001"/>
</dbReference>
<keyword evidence="1" id="KW-0175">Coiled coil</keyword>
<dbReference type="EMBL" id="HG739110">
    <property type="protein sequence ID" value="CDP07235.1"/>
    <property type="molecule type" value="Genomic_DNA"/>
</dbReference>
<evidence type="ECO:0000256" key="2">
    <source>
        <dbReference type="SAM" id="MobiDB-lite"/>
    </source>
</evidence>
<name>A0A068UFC0_COFCA</name>
<feature type="compositionally biased region" description="Low complexity" evidence="2">
    <location>
        <begin position="56"/>
        <end position="68"/>
    </location>
</feature>
<dbReference type="AlphaFoldDB" id="A0A068UFC0"/>
<dbReference type="OMA" id="CAILLDH"/>
<dbReference type="FunCoup" id="A0A068UFC0">
    <property type="interactions" value="255"/>
</dbReference>
<evidence type="ECO:0000256" key="1">
    <source>
        <dbReference type="SAM" id="Coils"/>
    </source>
</evidence>
<feature type="region of interest" description="Disordered" evidence="2">
    <location>
        <begin position="96"/>
        <end position="117"/>
    </location>
</feature>
<keyword evidence="5" id="KW-1185">Reference proteome</keyword>
<dbReference type="Proteomes" id="UP000295252">
    <property type="component" value="Chromosome II"/>
</dbReference>
<feature type="coiled-coil region" evidence="1">
    <location>
        <begin position="714"/>
        <end position="748"/>
    </location>
</feature>
<feature type="chain" id="PRO_5001654757" description="UVR domain-containing protein" evidence="3">
    <location>
        <begin position="22"/>
        <end position="848"/>
    </location>
</feature>
<feature type="region of interest" description="Disordered" evidence="2">
    <location>
        <begin position="147"/>
        <end position="220"/>
    </location>
</feature>
<evidence type="ECO:0000256" key="3">
    <source>
        <dbReference type="SAM" id="SignalP"/>
    </source>
</evidence>
<feature type="compositionally biased region" description="Low complexity" evidence="2">
    <location>
        <begin position="158"/>
        <end position="174"/>
    </location>
</feature>
<gene>
    <name evidence="4" type="ORF">GSCOC_T00024440001</name>
</gene>
<dbReference type="STRING" id="49390.A0A068UFC0"/>
<dbReference type="OrthoDB" id="1301563at2759"/>
<organism evidence="4 5">
    <name type="scientific">Coffea canephora</name>
    <name type="common">Robusta coffee</name>
    <dbReference type="NCBI Taxonomy" id="49390"/>
    <lineage>
        <taxon>Eukaryota</taxon>
        <taxon>Viridiplantae</taxon>
        <taxon>Streptophyta</taxon>
        <taxon>Embryophyta</taxon>
        <taxon>Tracheophyta</taxon>
        <taxon>Spermatophyta</taxon>
        <taxon>Magnoliopsida</taxon>
        <taxon>eudicotyledons</taxon>
        <taxon>Gunneridae</taxon>
        <taxon>Pentapetalae</taxon>
        <taxon>asterids</taxon>
        <taxon>lamiids</taxon>
        <taxon>Gentianales</taxon>
        <taxon>Rubiaceae</taxon>
        <taxon>Ixoroideae</taxon>
        <taxon>Gardenieae complex</taxon>
        <taxon>Bertiereae - Coffeeae clade</taxon>
        <taxon>Coffeeae</taxon>
        <taxon>Coffea</taxon>
    </lineage>
</organism>
<feature type="compositionally biased region" description="Polar residues" evidence="2">
    <location>
        <begin position="96"/>
        <end position="110"/>
    </location>
</feature>
<feature type="region of interest" description="Disordered" evidence="2">
    <location>
        <begin position="273"/>
        <end position="292"/>
    </location>
</feature>
<reference evidence="5" key="1">
    <citation type="journal article" date="2014" name="Science">
        <title>The coffee genome provides insight into the convergent evolution of caffeine biosynthesis.</title>
        <authorList>
            <person name="Denoeud F."/>
            <person name="Carretero-Paulet L."/>
            <person name="Dereeper A."/>
            <person name="Droc G."/>
            <person name="Guyot R."/>
            <person name="Pietrella M."/>
            <person name="Zheng C."/>
            <person name="Alberti A."/>
            <person name="Anthony F."/>
            <person name="Aprea G."/>
            <person name="Aury J.M."/>
            <person name="Bento P."/>
            <person name="Bernard M."/>
            <person name="Bocs S."/>
            <person name="Campa C."/>
            <person name="Cenci A."/>
            <person name="Combes M.C."/>
            <person name="Crouzillat D."/>
            <person name="Da Silva C."/>
            <person name="Daddiego L."/>
            <person name="De Bellis F."/>
            <person name="Dussert S."/>
            <person name="Garsmeur O."/>
            <person name="Gayraud T."/>
            <person name="Guignon V."/>
            <person name="Jahn K."/>
            <person name="Jamilloux V."/>
            <person name="Joet T."/>
            <person name="Labadie K."/>
            <person name="Lan T."/>
            <person name="Leclercq J."/>
            <person name="Lepelley M."/>
            <person name="Leroy T."/>
            <person name="Li L.T."/>
            <person name="Librado P."/>
            <person name="Lopez L."/>
            <person name="Munoz A."/>
            <person name="Noel B."/>
            <person name="Pallavicini A."/>
            <person name="Perrotta G."/>
            <person name="Poncet V."/>
            <person name="Pot D."/>
            <person name="Priyono X."/>
            <person name="Rigoreau M."/>
            <person name="Rouard M."/>
            <person name="Rozas J."/>
            <person name="Tranchant-Dubreuil C."/>
            <person name="VanBuren R."/>
            <person name="Zhang Q."/>
            <person name="Andrade A.C."/>
            <person name="Argout X."/>
            <person name="Bertrand B."/>
            <person name="de Kochko A."/>
            <person name="Graziosi G."/>
            <person name="Henry R.J."/>
            <person name="Jayarama X."/>
            <person name="Ming R."/>
            <person name="Nagai C."/>
            <person name="Rounsley S."/>
            <person name="Sankoff D."/>
            <person name="Giuliano G."/>
            <person name="Albert V.A."/>
            <person name="Wincker P."/>
            <person name="Lashermes P."/>
        </authorList>
    </citation>
    <scope>NUCLEOTIDE SEQUENCE [LARGE SCALE GENOMIC DNA]</scope>
    <source>
        <strain evidence="5">cv. DH200-94</strain>
    </source>
</reference>
<evidence type="ECO:0000313" key="5">
    <source>
        <dbReference type="Proteomes" id="UP000295252"/>
    </source>
</evidence>
<dbReference type="InParanoid" id="A0A068UFC0"/>
<sequence>MASLNATSLWVLIRIIVECLAMEPDLRTMLGSGTALLPIIKVKRVLRGKEGREVAMASSSAESTVAAEPHSNRPQNENDDMGSLFEGMVLFTTPVHTDSNSISDDQNQGKRVSHDAAAAAADSLSQLSSSSLPLDEDLFSDLSLIVAAPDDRPPSPLSSPSSSSPAASHPQPHLSTRKKRRAAGLRIGYGRDRDGPQPPSRQQLPDPNHHSLQSKPPTFPVAYYHTSNTNVAVAAHQDGGHQIRVHLATQQHSPPHSAASTTCSREADIQQLEENEAKQQDEEEPVLSNHPTGSCQMVEFRFEEIKTCMTEKLKKAREAVSFLSAARKDSIRKRRKAALQWSQASAKYRELEKQLEEACETEDFEKAERVSESLAPAEKDRELLVVALRDAEAECDAFDSRMQEALQNQIRAEEESASLLRSFALDASNGADLVLENAKAVSLRETEEWLLSTEELELKKLQLKIESQLINEARLALNNSIELSVEDDHRERDILYMKREILADELEKLLALVKKKEAEIAENNSKIETVERRIDGVFSNFEQVHSNLDEKHNNLELDLRQLDLEHELLTNKKKQIDDDLSQEEVRGEEIREISRISAIEASICQDVVGLRKSMLQLIQKFIEDKMKLSKTEQQFTEDVNMLKLGISSARASLQELSSSKSSIQQEVESCKQRLFFIDKRLPELEAEKKVAATTRNFKEAARIATEVKALSVEREGIGIKMGDAKSQLQQLEEQICNTVNRLEQTESQVLLREKELEMARFQRLNLIAEAATAERFAAIELGDLEEADVLLAEADAAASEARKLLLLRNFRDEDLSDLPKHFVPIELVSKLEGKQLAELMASIHSRGG</sequence>
<evidence type="ECO:0008006" key="6">
    <source>
        <dbReference type="Google" id="ProtNLM"/>
    </source>
</evidence>
<protein>
    <recommendedName>
        <fullName evidence="6">UVR domain-containing protein</fullName>
    </recommendedName>
</protein>
<feature type="region of interest" description="Disordered" evidence="2">
    <location>
        <begin position="56"/>
        <end position="82"/>
    </location>
</feature>
<feature type="coiled-coil region" evidence="1">
    <location>
        <begin position="499"/>
        <end position="579"/>
    </location>
</feature>
<dbReference type="PANTHER" id="PTHR38394">
    <property type="entry name" value="NEUROFILAMENT LIGHT PROTEIN"/>
    <property type="match status" value="1"/>
</dbReference>
<dbReference type="PhylomeDB" id="A0A068UFC0"/>
<keyword evidence="3" id="KW-0732">Signal</keyword>
<feature type="coiled-coil region" evidence="1">
    <location>
        <begin position="341"/>
        <end position="408"/>
    </location>
</feature>
<accession>A0A068UFC0</accession>
<dbReference type="PANTHER" id="PTHR38394:SF1">
    <property type="entry name" value="NEUROFILAMENT LIGHT PROTEIN"/>
    <property type="match status" value="1"/>
</dbReference>
<feature type="signal peptide" evidence="3">
    <location>
        <begin position="1"/>
        <end position="21"/>
    </location>
</feature>
<proteinExistence type="predicted"/>